<evidence type="ECO:0000313" key="1">
    <source>
        <dbReference type="EMBL" id="PWW09229.1"/>
    </source>
</evidence>
<comment type="caution">
    <text evidence="1">The sequence shown here is derived from an EMBL/GenBank/DDBJ whole genome shotgun (WGS) entry which is preliminary data.</text>
</comment>
<evidence type="ECO:0000313" key="2">
    <source>
        <dbReference type="Proteomes" id="UP000246964"/>
    </source>
</evidence>
<proteinExistence type="predicted"/>
<dbReference type="EMBL" id="QGTT01000021">
    <property type="protein sequence ID" value="PWW09229.1"/>
    <property type="molecule type" value="Genomic_DNA"/>
</dbReference>
<organism evidence="1 2">
    <name type="scientific">Pseudidiomarina maritima</name>
    <dbReference type="NCBI Taxonomy" id="519453"/>
    <lineage>
        <taxon>Bacteria</taxon>
        <taxon>Pseudomonadati</taxon>
        <taxon>Pseudomonadota</taxon>
        <taxon>Gammaproteobacteria</taxon>
        <taxon>Alteromonadales</taxon>
        <taxon>Idiomarinaceae</taxon>
        <taxon>Pseudidiomarina</taxon>
    </lineage>
</organism>
<dbReference type="Proteomes" id="UP000246964">
    <property type="component" value="Unassembled WGS sequence"/>
</dbReference>
<dbReference type="OrthoDB" id="9811176at2"/>
<gene>
    <name evidence="1" type="ORF">DET45_1215</name>
</gene>
<dbReference type="AlphaFoldDB" id="A0A317PZX1"/>
<dbReference type="SUPFAM" id="SSF52540">
    <property type="entry name" value="P-loop containing nucleoside triphosphate hydrolases"/>
    <property type="match status" value="1"/>
</dbReference>
<reference evidence="1 2" key="1">
    <citation type="submission" date="2018-05" db="EMBL/GenBank/DDBJ databases">
        <title>Freshwater and sediment microbial communities from various areas in North America, analyzing microbe dynamics in response to fracking.</title>
        <authorList>
            <person name="Lamendella R."/>
        </authorList>
    </citation>
    <scope>NUCLEOTIDE SEQUENCE [LARGE SCALE GENOMIC DNA]</scope>
    <source>
        <strain evidence="1 2">125B1</strain>
    </source>
</reference>
<evidence type="ECO:0008006" key="3">
    <source>
        <dbReference type="Google" id="ProtNLM"/>
    </source>
</evidence>
<name>A0A317PZX1_9GAMM</name>
<dbReference type="RefSeq" id="WP_110076799.1">
    <property type="nucleotide sequence ID" value="NZ_QGTT01000021.1"/>
</dbReference>
<sequence length="242" mass="27031">MATSAAVEELLRRGLLWQGQAMPEQQQQQVVASGWRELNQYLAGGWPVGSVNELQLSQRFSGELALLLPLIKQQERTTVWLNPPALPYAAGLDYQQLDLRKQLVIQEADAKLAVWALEQAVKHPAVGLVLAWCDELTAVQVRRLQAAAEAAQNLVFILTTSSTTEARSYVTRVQLHGVKVKSVAAPTHLHVSNERSTSVSYVPILQLALRKRRSGWPLADLECAIPDYLPRWRQRSSRRLTA</sequence>
<dbReference type="InterPro" id="IPR027417">
    <property type="entry name" value="P-loop_NTPase"/>
</dbReference>
<dbReference type="Gene3D" id="3.40.50.300">
    <property type="entry name" value="P-loop containing nucleotide triphosphate hydrolases"/>
    <property type="match status" value="1"/>
</dbReference>
<accession>A0A317PZX1</accession>
<protein>
    <recommendedName>
        <fullName evidence="3">Protein ImuA</fullName>
    </recommendedName>
</protein>
<keyword evidence="2" id="KW-1185">Reference proteome</keyword>